<dbReference type="HOGENOM" id="CLU_2749826_0_0_5"/>
<dbReference type="GeneID" id="301820882"/>
<feature type="compositionally biased region" description="Low complexity" evidence="1">
    <location>
        <begin position="1"/>
        <end position="19"/>
    </location>
</feature>
<dbReference type="AlphaFoldDB" id="M4ZH61"/>
<protein>
    <submittedName>
        <fullName evidence="2">Uncharacterized protein</fullName>
    </submittedName>
</protein>
<accession>M4ZH61</accession>
<dbReference type="RefSeq" id="WP_015670263.1">
    <property type="nucleotide sequence ID" value="NC_020453.1"/>
</dbReference>
<dbReference type="PATRIC" id="fig|1245469.3.peg.7388"/>
<reference evidence="2 3" key="1">
    <citation type="journal article" date="2013" name="Appl. Environ. Microbiol.">
        <title>Genome analysis suggests that the soil oligotrophic bacterium Agromonas oligotrophica (Bradyrhizobium oligotrophicum) is a nitrogen-fixing symbiont of Aeschynomene indica.</title>
        <authorList>
            <person name="Okubo T."/>
            <person name="Fukushima S."/>
            <person name="Itakura M."/>
            <person name="Oshima K."/>
            <person name="Longtonglang A."/>
            <person name="Teaumroong N."/>
            <person name="Mitsui H."/>
            <person name="Hattori M."/>
            <person name="Hattori R."/>
            <person name="Hattori T."/>
            <person name="Minamisawa K."/>
        </authorList>
    </citation>
    <scope>NUCLEOTIDE SEQUENCE [LARGE SCALE GENOMIC DNA]</scope>
    <source>
        <strain evidence="2 3">S58</strain>
    </source>
</reference>
<evidence type="ECO:0000313" key="3">
    <source>
        <dbReference type="Proteomes" id="UP000011841"/>
    </source>
</evidence>
<sequence length="70" mass="7118">MAVEASSMTTATATAPSGSDAVSAEDQAKFEEAFLSAMPQAATFMLMTVAQDGIQEMASVGDENSATPDP</sequence>
<dbReference type="Proteomes" id="UP000011841">
    <property type="component" value="Chromosome"/>
</dbReference>
<evidence type="ECO:0000313" key="2">
    <source>
        <dbReference type="EMBL" id="BAM93192.1"/>
    </source>
</evidence>
<keyword evidence="3" id="KW-1185">Reference proteome</keyword>
<organism evidence="2 3">
    <name type="scientific">Bradyrhizobium oligotrophicum S58</name>
    <dbReference type="NCBI Taxonomy" id="1245469"/>
    <lineage>
        <taxon>Bacteria</taxon>
        <taxon>Pseudomonadati</taxon>
        <taxon>Pseudomonadota</taxon>
        <taxon>Alphaproteobacteria</taxon>
        <taxon>Hyphomicrobiales</taxon>
        <taxon>Nitrobacteraceae</taxon>
        <taxon>Bradyrhizobium</taxon>
    </lineage>
</organism>
<proteinExistence type="predicted"/>
<name>M4ZH61_9BRAD</name>
<gene>
    <name evidence="2" type="ORF">S58_72280</name>
</gene>
<dbReference type="EMBL" id="AP012603">
    <property type="protein sequence ID" value="BAM93192.1"/>
    <property type="molecule type" value="Genomic_DNA"/>
</dbReference>
<feature type="region of interest" description="Disordered" evidence="1">
    <location>
        <begin position="1"/>
        <end position="25"/>
    </location>
</feature>
<dbReference type="KEGG" id="aol:S58_72280"/>
<evidence type="ECO:0000256" key="1">
    <source>
        <dbReference type="SAM" id="MobiDB-lite"/>
    </source>
</evidence>